<feature type="domain" description="Protein kinase" evidence="1">
    <location>
        <begin position="1"/>
        <end position="191"/>
    </location>
</feature>
<dbReference type="GO" id="GO:0005737">
    <property type="term" value="C:cytoplasm"/>
    <property type="evidence" value="ECO:0007669"/>
    <property type="project" value="TreeGrafter"/>
</dbReference>
<name>A0A914CHM1_9BILA</name>
<evidence type="ECO:0000259" key="1">
    <source>
        <dbReference type="PROSITE" id="PS50011"/>
    </source>
</evidence>
<dbReference type="AlphaFoldDB" id="A0A914CHM1"/>
<dbReference type="Gene3D" id="1.10.510.10">
    <property type="entry name" value="Transferase(Phosphotransferase) domain 1"/>
    <property type="match status" value="1"/>
</dbReference>
<accession>A0A914CHM1</accession>
<sequence>MSRGSTNATYIAREVAILKELTINLKDHENILKLYRHEEVSIRNCIYIVTELCDLSLRDFLKDNDKLSEESIKKFFIQIGNALVALHSKSIIHRDLKPDNILLVNKSNKLLECAGVDDFIIKVADFGLAHFVDDQSILSTSTFCGTPMYIAPEGSSLDLTKALRLGLHSLQFLPFLVFHFHVVFQHFLVVL</sequence>
<dbReference type="Pfam" id="PF00069">
    <property type="entry name" value="Pkinase"/>
    <property type="match status" value="1"/>
</dbReference>
<dbReference type="InterPro" id="IPR008271">
    <property type="entry name" value="Ser/Thr_kinase_AS"/>
</dbReference>
<dbReference type="PROSITE" id="PS00108">
    <property type="entry name" value="PROTEIN_KINASE_ST"/>
    <property type="match status" value="1"/>
</dbReference>
<dbReference type="Proteomes" id="UP000887540">
    <property type="component" value="Unplaced"/>
</dbReference>
<keyword evidence="2" id="KW-1185">Reference proteome</keyword>
<dbReference type="InterPro" id="IPR011009">
    <property type="entry name" value="Kinase-like_dom_sf"/>
</dbReference>
<dbReference type="SUPFAM" id="SSF56112">
    <property type="entry name" value="Protein kinase-like (PK-like)"/>
    <property type="match status" value="1"/>
</dbReference>
<dbReference type="GO" id="GO:0005524">
    <property type="term" value="F:ATP binding"/>
    <property type="evidence" value="ECO:0007669"/>
    <property type="project" value="InterPro"/>
</dbReference>
<evidence type="ECO:0000313" key="3">
    <source>
        <dbReference type="WBParaSite" id="ACRNAN_scaffold10929.g26143.t1"/>
    </source>
</evidence>
<dbReference type="GO" id="GO:0004674">
    <property type="term" value="F:protein serine/threonine kinase activity"/>
    <property type="evidence" value="ECO:0007669"/>
    <property type="project" value="InterPro"/>
</dbReference>
<protein>
    <submittedName>
        <fullName evidence="3">Protein kinase domain-containing protein</fullName>
    </submittedName>
</protein>
<dbReference type="PROSITE" id="PS50011">
    <property type="entry name" value="PROTEIN_KINASE_DOM"/>
    <property type="match status" value="1"/>
</dbReference>
<dbReference type="InterPro" id="IPR045269">
    <property type="entry name" value="Atg1-like"/>
</dbReference>
<organism evidence="2 3">
    <name type="scientific">Acrobeloides nanus</name>
    <dbReference type="NCBI Taxonomy" id="290746"/>
    <lineage>
        <taxon>Eukaryota</taxon>
        <taxon>Metazoa</taxon>
        <taxon>Ecdysozoa</taxon>
        <taxon>Nematoda</taxon>
        <taxon>Chromadorea</taxon>
        <taxon>Rhabditida</taxon>
        <taxon>Tylenchina</taxon>
        <taxon>Cephalobomorpha</taxon>
        <taxon>Cephaloboidea</taxon>
        <taxon>Cephalobidae</taxon>
        <taxon>Acrobeloides</taxon>
    </lineage>
</organism>
<dbReference type="WBParaSite" id="ACRNAN_scaffold10929.g26143.t1">
    <property type="protein sequence ID" value="ACRNAN_scaffold10929.g26143.t1"/>
    <property type="gene ID" value="ACRNAN_scaffold10929.g26143"/>
</dbReference>
<dbReference type="GO" id="GO:0010506">
    <property type="term" value="P:regulation of autophagy"/>
    <property type="evidence" value="ECO:0007669"/>
    <property type="project" value="InterPro"/>
</dbReference>
<proteinExistence type="predicted"/>
<dbReference type="InterPro" id="IPR000719">
    <property type="entry name" value="Prot_kinase_dom"/>
</dbReference>
<dbReference type="PANTHER" id="PTHR24348">
    <property type="entry name" value="SERINE/THREONINE-PROTEIN KINASE UNC-51-RELATED"/>
    <property type="match status" value="1"/>
</dbReference>
<dbReference type="GO" id="GO:0006914">
    <property type="term" value="P:autophagy"/>
    <property type="evidence" value="ECO:0007669"/>
    <property type="project" value="UniProtKB-ARBA"/>
</dbReference>
<evidence type="ECO:0000313" key="2">
    <source>
        <dbReference type="Proteomes" id="UP000887540"/>
    </source>
</evidence>
<reference evidence="3" key="1">
    <citation type="submission" date="2022-11" db="UniProtKB">
        <authorList>
            <consortium name="WormBaseParasite"/>
        </authorList>
    </citation>
    <scope>IDENTIFICATION</scope>
</reference>
<dbReference type="SMART" id="SM00220">
    <property type="entry name" value="S_TKc"/>
    <property type="match status" value="1"/>
</dbReference>